<keyword evidence="3" id="KW-1185">Reference proteome</keyword>
<dbReference type="Pfam" id="PF03551">
    <property type="entry name" value="PadR"/>
    <property type="match status" value="1"/>
</dbReference>
<dbReference type="InterPro" id="IPR005149">
    <property type="entry name" value="Tscrpt_reg_PadR_N"/>
</dbReference>
<dbReference type="PANTHER" id="PTHR43252:SF7">
    <property type="entry name" value="TRANSCRIPTIONAL REGULATOR YQJI"/>
    <property type="match status" value="1"/>
</dbReference>
<evidence type="ECO:0000313" key="2">
    <source>
        <dbReference type="EMBL" id="GHE88280.1"/>
    </source>
</evidence>
<protein>
    <recommendedName>
        <fullName evidence="1">Transcription regulator PadR N-terminal domain-containing protein</fullName>
    </recommendedName>
</protein>
<dbReference type="Gene3D" id="1.10.10.10">
    <property type="entry name" value="Winged helix-like DNA-binding domain superfamily/Winged helix DNA-binding domain"/>
    <property type="match status" value="1"/>
</dbReference>
<dbReference type="PANTHER" id="PTHR43252">
    <property type="entry name" value="TRANSCRIPTIONAL REGULATOR YQJI"/>
    <property type="match status" value="1"/>
</dbReference>
<organism evidence="2 3">
    <name type="scientific">Thalassotalea profundi</name>
    <dbReference type="NCBI Taxonomy" id="2036687"/>
    <lineage>
        <taxon>Bacteria</taxon>
        <taxon>Pseudomonadati</taxon>
        <taxon>Pseudomonadota</taxon>
        <taxon>Gammaproteobacteria</taxon>
        <taxon>Alteromonadales</taxon>
        <taxon>Colwelliaceae</taxon>
        <taxon>Thalassotalea</taxon>
    </lineage>
</organism>
<feature type="domain" description="Transcription regulator PadR N-terminal" evidence="1">
    <location>
        <begin position="36"/>
        <end position="108"/>
    </location>
</feature>
<comment type="caution">
    <text evidence="2">The sequence shown here is derived from an EMBL/GenBank/DDBJ whole genome shotgun (WGS) entry which is preliminary data.</text>
</comment>
<dbReference type="EMBL" id="BNAH01000006">
    <property type="protein sequence ID" value="GHE88280.1"/>
    <property type="molecule type" value="Genomic_DNA"/>
</dbReference>
<dbReference type="Proteomes" id="UP000626370">
    <property type="component" value="Unassembled WGS sequence"/>
</dbReference>
<gene>
    <name evidence="2" type="ORF">GCM10011501_17110</name>
</gene>
<evidence type="ECO:0000313" key="3">
    <source>
        <dbReference type="Proteomes" id="UP000626370"/>
    </source>
</evidence>
<proteinExistence type="predicted"/>
<dbReference type="SUPFAM" id="SSF46785">
    <property type="entry name" value="Winged helix' DNA-binding domain"/>
    <property type="match status" value="1"/>
</dbReference>
<dbReference type="InterPro" id="IPR036388">
    <property type="entry name" value="WH-like_DNA-bd_sf"/>
</dbReference>
<name>A0ABQ3ILZ0_9GAMM</name>
<evidence type="ECO:0000259" key="1">
    <source>
        <dbReference type="Pfam" id="PF03551"/>
    </source>
</evidence>
<accession>A0ABQ3ILZ0</accession>
<reference evidence="3" key="1">
    <citation type="journal article" date="2019" name="Int. J. Syst. Evol. Microbiol.">
        <title>The Global Catalogue of Microorganisms (GCM) 10K type strain sequencing project: providing services to taxonomists for standard genome sequencing and annotation.</title>
        <authorList>
            <consortium name="The Broad Institute Genomics Platform"/>
            <consortium name="The Broad Institute Genome Sequencing Center for Infectious Disease"/>
            <person name="Wu L."/>
            <person name="Ma J."/>
        </authorList>
    </citation>
    <scope>NUCLEOTIDE SEQUENCE [LARGE SCALE GENOMIC DNA]</scope>
    <source>
        <strain evidence="3">CGMCC 1.15922</strain>
    </source>
</reference>
<dbReference type="InterPro" id="IPR036390">
    <property type="entry name" value="WH_DNA-bd_sf"/>
</dbReference>
<sequence length="129" mass="14768">MLEKKSNRAVKRLTPDYESTEYWNGIIKMSLSKFFVLCVLQRDELHGYEIAKQVETCTKGSCSPTQGAIYPVLKEFEQGGYLTSRTELVNGRQRKLYAVTDKGRRAFRQAASAWQEVGERVKEVINESP</sequence>